<proteinExistence type="predicted"/>
<dbReference type="EMBL" id="BQNB010017869">
    <property type="protein sequence ID" value="GJT68112.1"/>
    <property type="molecule type" value="Genomic_DNA"/>
</dbReference>
<organism evidence="3 4">
    <name type="scientific">Tanacetum coccineum</name>
    <dbReference type="NCBI Taxonomy" id="301880"/>
    <lineage>
        <taxon>Eukaryota</taxon>
        <taxon>Viridiplantae</taxon>
        <taxon>Streptophyta</taxon>
        <taxon>Embryophyta</taxon>
        <taxon>Tracheophyta</taxon>
        <taxon>Spermatophyta</taxon>
        <taxon>Magnoliopsida</taxon>
        <taxon>eudicotyledons</taxon>
        <taxon>Gunneridae</taxon>
        <taxon>Pentapetalae</taxon>
        <taxon>asterids</taxon>
        <taxon>campanulids</taxon>
        <taxon>Asterales</taxon>
        <taxon>Asteraceae</taxon>
        <taxon>Asteroideae</taxon>
        <taxon>Anthemideae</taxon>
        <taxon>Anthemidinae</taxon>
        <taxon>Tanacetum</taxon>
    </lineage>
</organism>
<feature type="region of interest" description="Disordered" evidence="1">
    <location>
        <begin position="193"/>
        <end position="225"/>
    </location>
</feature>
<dbReference type="InterPro" id="IPR054722">
    <property type="entry name" value="PolX-like_BBD"/>
</dbReference>
<name>A0ABQ5FZH6_9ASTR</name>
<protein>
    <submittedName>
        <fullName evidence="3">Ribonuclease H-like domain-containing protein</fullName>
    </submittedName>
</protein>
<dbReference type="InterPro" id="IPR036875">
    <property type="entry name" value="Znf_CCHC_sf"/>
</dbReference>
<feature type="region of interest" description="Disordered" evidence="1">
    <location>
        <begin position="290"/>
        <end position="310"/>
    </location>
</feature>
<dbReference type="SUPFAM" id="SSF57756">
    <property type="entry name" value="Retrovirus zinc finger-like domains"/>
    <property type="match status" value="1"/>
</dbReference>
<evidence type="ECO:0000259" key="2">
    <source>
        <dbReference type="Pfam" id="PF22936"/>
    </source>
</evidence>
<dbReference type="Gene3D" id="4.10.60.10">
    <property type="entry name" value="Zinc finger, CCHC-type"/>
    <property type="match status" value="1"/>
</dbReference>
<dbReference type="Pfam" id="PF22936">
    <property type="entry name" value="Pol_BBD"/>
    <property type="match status" value="1"/>
</dbReference>
<keyword evidence="4" id="KW-1185">Reference proteome</keyword>
<feature type="compositionally biased region" description="Polar residues" evidence="1">
    <location>
        <begin position="209"/>
        <end position="225"/>
    </location>
</feature>
<reference evidence="3" key="2">
    <citation type="submission" date="2022-01" db="EMBL/GenBank/DDBJ databases">
        <authorList>
            <person name="Yamashiro T."/>
            <person name="Shiraishi A."/>
            <person name="Satake H."/>
            <person name="Nakayama K."/>
        </authorList>
    </citation>
    <scope>NUCLEOTIDE SEQUENCE</scope>
</reference>
<reference evidence="3" key="1">
    <citation type="journal article" date="2022" name="Int. J. Mol. Sci.">
        <title>Draft Genome of Tanacetum Coccineum: Genomic Comparison of Closely Related Tanacetum-Family Plants.</title>
        <authorList>
            <person name="Yamashiro T."/>
            <person name="Shiraishi A."/>
            <person name="Nakayama K."/>
            <person name="Satake H."/>
        </authorList>
    </citation>
    <scope>NUCLEOTIDE SEQUENCE</scope>
</reference>
<evidence type="ECO:0000313" key="4">
    <source>
        <dbReference type="Proteomes" id="UP001151760"/>
    </source>
</evidence>
<accession>A0ABQ5FZH6</accession>
<feature type="compositionally biased region" description="Low complexity" evidence="1">
    <location>
        <begin position="193"/>
        <end position="208"/>
    </location>
</feature>
<feature type="region of interest" description="Disordered" evidence="1">
    <location>
        <begin position="486"/>
        <end position="506"/>
    </location>
</feature>
<comment type="caution">
    <text evidence="3">The sequence shown here is derived from an EMBL/GenBank/DDBJ whole genome shotgun (WGS) entry which is preliminary data.</text>
</comment>
<evidence type="ECO:0000256" key="1">
    <source>
        <dbReference type="SAM" id="MobiDB-lite"/>
    </source>
</evidence>
<sequence>MDSYKLLLLSDLLVEWITNVDDLSTIKRGKDELRVKDCLENKNIVKIVGINKWYQSFALRNFDLEDMELESTNSDPTAKLPILKLEENKKNDVKARSLLLMALPNEHQLTFNQYPNAKLMFAAIETRFGESLDSIFNRLHKIVSRLAILGVMNKPEVETMSIDDLYNNFKIVEQKVKKSVGGSSGAQNLAFMTAPSTNSTNDTNTASPQVSTASPNVNATSPQVSTTNVSDNTVYAFMLSLLSMRGKKYYQRTGKKIFINANDIAGYDKSKVECYNYHKLGHFARECRAPRSKESQFRNQDNTRKQGNNEDKSLKAMLAIDGIGFDWSDMADEQVQTNMALNAFSDSECDDLLVKLNESEFKAATYKRGLATLEDQIITYKKNEVLFSEEIGVLKREVACKDYEINVLKSEFEKVKQEKDGIDFKIEKFDKASKDLDQLLGSQITDKSKKGLGYSAVPPPHPLIYNRPNKLDLSYSGLDEFKEPEFKGYGPENSKQESNVVCDKESDNSKKIPEEIFGKRTSITRHKYFHQKVNTVRTRVVNIARGKPQHDDKGFVDSGCSRHMTGNIAYLLDFKEFDGGYVAFGGGAYGGRITGKGTLKTDNLDFEDLPDENQILLKIPRKDNMYSFDIKNIVPKESLTCLVAKATLDESML</sequence>
<evidence type="ECO:0000313" key="3">
    <source>
        <dbReference type="EMBL" id="GJT68112.1"/>
    </source>
</evidence>
<gene>
    <name evidence="3" type="ORF">Tco_1019592</name>
</gene>
<feature type="domain" description="Retrovirus-related Pol polyprotein from transposon TNT 1-94-like beta-barrel" evidence="2">
    <location>
        <begin position="555"/>
        <end position="601"/>
    </location>
</feature>
<dbReference type="Proteomes" id="UP001151760">
    <property type="component" value="Unassembled WGS sequence"/>
</dbReference>